<dbReference type="InterPro" id="IPR004610">
    <property type="entry name" value="RecJ"/>
</dbReference>
<comment type="caution">
    <text evidence="9">The sequence shown here is derived from an EMBL/GenBank/DDBJ whole genome shotgun (WGS) entry which is preliminary data.</text>
</comment>
<dbReference type="EMBL" id="JALPRX010000105">
    <property type="protein sequence ID" value="MCK8787105.1"/>
    <property type="molecule type" value="Genomic_DNA"/>
</dbReference>
<evidence type="ECO:0000313" key="10">
    <source>
        <dbReference type="Proteomes" id="UP001139516"/>
    </source>
</evidence>
<keyword evidence="4" id="KW-0378">Hydrolase</keyword>
<dbReference type="SUPFAM" id="SSF64182">
    <property type="entry name" value="DHH phosphoesterases"/>
    <property type="match status" value="1"/>
</dbReference>
<reference evidence="9" key="1">
    <citation type="submission" date="2022-04" db="EMBL/GenBank/DDBJ databases">
        <title>Roseomonas acroporae sp. nov., isolated from coral Acropora digitifera.</title>
        <authorList>
            <person name="Sun H."/>
        </authorList>
    </citation>
    <scope>NUCLEOTIDE SEQUENCE</scope>
    <source>
        <strain evidence="9">NAR14</strain>
    </source>
</reference>
<comment type="similarity">
    <text evidence="1">Belongs to the RecJ family.</text>
</comment>
<feature type="domain" description="DHHA1" evidence="7">
    <location>
        <begin position="381"/>
        <end position="469"/>
    </location>
</feature>
<gene>
    <name evidence="9" type="primary">recJ</name>
    <name evidence="9" type="ORF">M0638_22275</name>
</gene>
<evidence type="ECO:0000256" key="5">
    <source>
        <dbReference type="ARBA" id="ARBA00022839"/>
    </source>
</evidence>
<dbReference type="GO" id="GO:0003676">
    <property type="term" value="F:nucleic acid binding"/>
    <property type="evidence" value="ECO:0007669"/>
    <property type="project" value="InterPro"/>
</dbReference>
<sequence>MRDADTGPDTAAEAPVLGVARSLTGRRWTWRQGDARIGLGLAQRLGVPELVGRLLAARAAPEAAADFLSPTLRALLPDPSRLADMDAAAERLAAAVRSGETVAVFGDYDVDGACAAALTVRVLRELGCEVRHYVPDRIREGYGPNAPAIASLCEAGATLIVCVDCGTAAAEALEAAEGRAEVVVLDHHAQQGPLPRIAATVNPNRLDCASGLRHLCAAAVAFLAAVALVRALRRAGYFAHRAEPALMELLDLVALATVCDVMPLTGLNRALVAQGLKVLARRGRPGLAALMEVAQMRDIPSAHTLGFLLGPRINAAGRIAESDSGLRLLLSDDRIEARVMAEKLDAVNRRRQEVEGEVLAAAYAAAEAQAAAGHPVLLIGGEGWHPGVVGIVAGRVKERFNRPACVAGIAEGLAKGSGRSVAGVDLGAAVIAARQAGLLLTGGGHPMAAGFSLAAEGLEALHAFLGERLAHAAMLPAAADLGVEGTLAVPAASTALAQEVGRLAPFGAGNEEPVFAIPRCRVVRADRVGKEGGTVRAFLEGEGGGRLKAICFRAKDGPLAQALLAGDRAPLHLCGQLRAERWNDNVSTSLHVVDAARVG</sequence>
<organism evidence="9 10">
    <name type="scientific">Roseomonas acroporae</name>
    <dbReference type="NCBI Taxonomy" id="2937791"/>
    <lineage>
        <taxon>Bacteria</taxon>
        <taxon>Pseudomonadati</taxon>
        <taxon>Pseudomonadota</taxon>
        <taxon>Alphaproteobacteria</taxon>
        <taxon>Acetobacterales</taxon>
        <taxon>Roseomonadaceae</taxon>
        <taxon>Roseomonas</taxon>
    </lineage>
</organism>
<proteinExistence type="inferred from homology"/>
<keyword evidence="5 9" id="KW-0269">Exonuclease</keyword>
<feature type="domain" description="RecJ OB" evidence="8">
    <location>
        <begin position="484"/>
        <end position="594"/>
    </location>
</feature>
<dbReference type="PANTHER" id="PTHR30255">
    <property type="entry name" value="SINGLE-STRANDED-DNA-SPECIFIC EXONUCLEASE RECJ"/>
    <property type="match status" value="1"/>
</dbReference>
<evidence type="ECO:0000259" key="8">
    <source>
        <dbReference type="Pfam" id="PF17768"/>
    </source>
</evidence>
<evidence type="ECO:0000256" key="1">
    <source>
        <dbReference type="ARBA" id="ARBA00005915"/>
    </source>
</evidence>
<dbReference type="RefSeq" id="WP_248669160.1">
    <property type="nucleotide sequence ID" value="NZ_JALPRX010000105.1"/>
</dbReference>
<dbReference type="InterPro" id="IPR051673">
    <property type="entry name" value="SSDNA_exonuclease_RecJ"/>
</dbReference>
<accession>A0A9X1YCB0</accession>
<evidence type="ECO:0000259" key="7">
    <source>
        <dbReference type="Pfam" id="PF02272"/>
    </source>
</evidence>
<keyword evidence="3" id="KW-0540">Nuclease</keyword>
<dbReference type="Proteomes" id="UP001139516">
    <property type="component" value="Unassembled WGS sequence"/>
</dbReference>
<evidence type="ECO:0000313" key="9">
    <source>
        <dbReference type="EMBL" id="MCK8787105.1"/>
    </source>
</evidence>
<evidence type="ECO:0000256" key="4">
    <source>
        <dbReference type="ARBA" id="ARBA00022801"/>
    </source>
</evidence>
<dbReference type="Gene3D" id="3.90.1640.30">
    <property type="match status" value="1"/>
</dbReference>
<dbReference type="InterPro" id="IPR041122">
    <property type="entry name" value="RecJ_OB"/>
</dbReference>
<dbReference type="Pfam" id="PF17768">
    <property type="entry name" value="RecJ_OB"/>
    <property type="match status" value="1"/>
</dbReference>
<evidence type="ECO:0000259" key="6">
    <source>
        <dbReference type="Pfam" id="PF01368"/>
    </source>
</evidence>
<dbReference type="PANTHER" id="PTHR30255:SF2">
    <property type="entry name" value="SINGLE-STRANDED-DNA-SPECIFIC EXONUCLEASE RECJ"/>
    <property type="match status" value="1"/>
</dbReference>
<keyword evidence="10" id="KW-1185">Reference proteome</keyword>
<protein>
    <recommendedName>
        <fullName evidence="2">Single-stranded-DNA-specific exonuclease RecJ</fullName>
    </recommendedName>
</protein>
<dbReference type="GO" id="GO:0008409">
    <property type="term" value="F:5'-3' exonuclease activity"/>
    <property type="evidence" value="ECO:0007669"/>
    <property type="project" value="InterPro"/>
</dbReference>
<dbReference type="InterPro" id="IPR038763">
    <property type="entry name" value="DHH_sf"/>
</dbReference>
<name>A0A9X1YCB0_9PROT</name>
<dbReference type="AlphaFoldDB" id="A0A9X1YCB0"/>
<dbReference type="Pfam" id="PF01368">
    <property type="entry name" value="DHH"/>
    <property type="match status" value="1"/>
</dbReference>
<dbReference type="GO" id="GO:0006310">
    <property type="term" value="P:DNA recombination"/>
    <property type="evidence" value="ECO:0007669"/>
    <property type="project" value="InterPro"/>
</dbReference>
<feature type="domain" description="DDH" evidence="6">
    <location>
        <begin position="102"/>
        <end position="257"/>
    </location>
</feature>
<dbReference type="Gene3D" id="3.10.310.30">
    <property type="match status" value="1"/>
</dbReference>
<dbReference type="Pfam" id="PF02272">
    <property type="entry name" value="DHHA1"/>
    <property type="match status" value="1"/>
</dbReference>
<dbReference type="NCBIfam" id="TIGR00644">
    <property type="entry name" value="recJ"/>
    <property type="match status" value="1"/>
</dbReference>
<evidence type="ECO:0000256" key="2">
    <source>
        <dbReference type="ARBA" id="ARBA00019841"/>
    </source>
</evidence>
<evidence type="ECO:0000256" key="3">
    <source>
        <dbReference type="ARBA" id="ARBA00022722"/>
    </source>
</evidence>
<dbReference type="InterPro" id="IPR003156">
    <property type="entry name" value="DHHA1_dom"/>
</dbReference>
<dbReference type="InterPro" id="IPR001667">
    <property type="entry name" value="DDH_dom"/>
</dbReference>
<dbReference type="GO" id="GO:0006281">
    <property type="term" value="P:DNA repair"/>
    <property type="evidence" value="ECO:0007669"/>
    <property type="project" value="InterPro"/>
</dbReference>